<dbReference type="EMBL" id="AP017928">
    <property type="protein sequence ID" value="BBA32004.1"/>
    <property type="molecule type" value="Genomic_DNA"/>
</dbReference>
<accession>A0A286T5K9</accession>
<dbReference type="KEGG" id="mmai:sS8_0034"/>
<keyword evidence="2" id="KW-1185">Reference proteome</keyword>
<dbReference type="Proteomes" id="UP000266313">
    <property type="component" value="Chromosome"/>
</dbReference>
<reference evidence="1 2" key="1">
    <citation type="submission" date="2016-12" db="EMBL/GenBank/DDBJ databases">
        <title>Genome sequencing of Methylocaldum marinum.</title>
        <authorList>
            <person name="Takeuchi M."/>
            <person name="Kamagata Y."/>
            <person name="Hiraoka S."/>
            <person name="Oshima K."/>
            <person name="Hattori M."/>
            <person name="Iwasaki W."/>
        </authorList>
    </citation>
    <scope>NUCLEOTIDE SEQUENCE [LARGE SCALE GENOMIC DNA]</scope>
    <source>
        <strain evidence="1 2">S8</strain>
    </source>
</reference>
<name>A0A286T5K9_9GAMM</name>
<protein>
    <recommendedName>
        <fullName evidence="3">Glycosyltransferase</fullName>
    </recommendedName>
</protein>
<dbReference type="SUPFAM" id="SSF53756">
    <property type="entry name" value="UDP-Glycosyltransferase/glycogen phosphorylase"/>
    <property type="match status" value="1"/>
</dbReference>
<gene>
    <name evidence="1" type="ORF">sS8_0034</name>
</gene>
<dbReference type="NCBIfam" id="TIGR00661">
    <property type="entry name" value="MJ1255"/>
    <property type="match status" value="1"/>
</dbReference>
<evidence type="ECO:0000313" key="2">
    <source>
        <dbReference type="Proteomes" id="UP000266313"/>
    </source>
</evidence>
<dbReference type="RefSeq" id="WP_119627869.1">
    <property type="nucleotide sequence ID" value="NZ_AP017928.1"/>
</dbReference>
<proteinExistence type="predicted"/>
<organism evidence="1 2">
    <name type="scientific">Methylocaldum marinum</name>
    <dbReference type="NCBI Taxonomy" id="1432792"/>
    <lineage>
        <taxon>Bacteria</taxon>
        <taxon>Pseudomonadati</taxon>
        <taxon>Pseudomonadota</taxon>
        <taxon>Gammaproteobacteria</taxon>
        <taxon>Methylococcales</taxon>
        <taxon>Methylococcaceae</taxon>
        <taxon>Methylocaldum</taxon>
    </lineage>
</organism>
<dbReference type="Pfam" id="PF13528">
    <property type="entry name" value="Glyco_trans_1_3"/>
    <property type="match status" value="1"/>
</dbReference>
<dbReference type="AlphaFoldDB" id="A0A286T5K9"/>
<dbReference type="OrthoDB" id="9793805at2"/>
<sequence>MKVFYGVQATGNGHITRARAIAPKLKQAGAEVTYLFTGRPWEKLFEMEIFGDYQWRAGLTFETRFGNVRYLKTAFRNNLAAFVRDVKNLDLSSYDIVISDFEPVTAWAARIQGIKTVGIGHQYAFGYDIPKAEVDFMGSQVLKYFAPVAVGLGVHWHHFHYPILPPIIETDLESVSVQQDKIIVYLPFEDVNHVIRLLKPFRQRQFHIYSSTMPDERHPRPEHIHVKQLSRTGFRQDFADAAGVICNSGFELTSEALHLGKKLLVKPLHRQMEQLSNALALELLQLGQVMQNLDGPTIEAWLQQSRASRVAYPDVAQSVVDWLMQGDLAVDKSWVDSIWSRVQRSEA</sequence>
<dbReference type="InterPro" id="IPR005262">
    <property type="entry name" value="MJ1255-like"/>
</dbReference>
<evidence type="ECO:0000313" key="1">
    <source>
        <dbReference type="EMBL" id="BBA32004.1"/>
    </source>
</evidence>
<evidence type="ECO:0008006" key="3">
    <source>
        <dbReference type="Google" id="ProtNLM"/>
    </source>
</evidence>